<accession>A0ABW1YJS9</accession>
<evidence type="ECO:0000313" key="1">
    <source>
        <dbReference type="EMBL" id="MFC6593134.1"/>
    </source>
</evidence>
<proteinExistence type="predicted"/>
<dbReference type="Proteomes" id="UP001596297">
    <property type="component" value="Unassembled WGS sequence"/>
</dbReference>
<reference evidence="1" key="1">
    <citation type="journal article" date="2014" name="Int. J. Syst. Evol. Microbiol.">
        <title>Complete genome of a new Firmicutes species belonging to the dominant human colonic microbiota ('Ruminococcus bicirculans') reveals two chromosomes and a selective capacity to utilize plant glucans.</title>
        <authorList>
            <consortium name="NISC Comparative Sequencing Program"/>
            <person name="Wegmann U."/>
            <person name="Louis P."/>
            <person name="Goesmann A."/>
            <person name="Henrissat B."/>
            <person name="Duncan S.H."/>
            <person name="Flint H.J."/>
        </authorList>
    </citation>
    <scope>NUCLEOTIDE SEQUENCE</scope>
    <source>
        <strain evidence="1">NBRC 112440</strain>
    </source>
</reference>
<reference evidence="1" key="3">
    <citation type="submission" date="2024-09" db="EMBL/GenBank/DDBJ databases">
        <authorList>
            <person name="Sun Q."/>
            <person name="Mori K."/>
        </authorList>
    </citation>
    <scope>NUCLEOTIDE SEQUENCE</scope>
    <source>
        <strain evidence="1">NBRC 112440</strain>
    </source>
</reference>
<name>A0ABW1YJS9_9DEIO</name>
<sequence length="98" mass="11265">MQARVQAEQLREQQVEAEQAERLHQQLSLPPEEQWKAVEGMLRMMLGKRFSKEEMQALKEACRSGKYSAAELAHQATRAAALLELEDFVTSLRQKLKP</sequence>
<gene>
    <name evidence="1" type="ORF">ACFP81_14680</name>
    <name evidence="2" type="ORF">ACFP81_15085</name>
</gene>
<evidence type="ECO:0000313" key="3">
    <source>
        <dbReference type="Proteomes" id="UP001596297"/>
    </source>
</evidence>
<dbReference type="EMBL" id="JBHSWD010000006">
    <property type="protein sequence ID" value="MFC6593134.1"/>
    <property type="molecule type" value="Genomic_DNA"/>
</dbReference>
<dbReference type="RefSeq" id="WP_380084209.1">
    <property type="nucleotide sequence ID" value="NZ_JBHSWD010000006.1"/>
</dbReference>
<evidence type="ECO:0000313" key="2">
    <source>
        <dbReference type="EMBL" id="MFC6593207.1"/>
    </source>
</evidence>
<comment type="caution">
    <text evidence="1">The sequence shown here is derived from an EMBL/GenBank/DDBJ whole genome shotgun (WGS) entry which is preliminary data.</text>
</comment>
<protein>
    <submittedName>
        <fullName evidence="1">Uncharacterized protein</fullName>
    </submittedName>
</protein>
<reference evidence="3" key="2">
    <citation type="journal article" date="2019" name="Int. J. Syst. Evol. Microbiol.">
        <title>The Global Catalogue of Microorganisms (GCM) 10K type strain sequencing project: providing services to taxonomists for standard genome sequencing and annotation.</title>
        <authorList>
            <consortium name="The Broad Institute Genomics Platform"/>
            <consortium name="The Broad Institute Genome Sequencing Center for Infectious Disease"/>
            <person name="Wu L."/>
            <person name="Ma J."/>
        </authorList>
    </citation>
    <scope>NUCLEOTIDE SEQUENCE [LARGE SCALE GENOMIC DNA]</scope>
    <source>
        <strain evidence="3">CGMCC 1.15772</strain>
    </source>
</reference>
<keyword evidence="3" id="KW-1185">Reference proteome</keyword>
<dbReference type="EMBL" id="JBHSWD010000006">
    <property type="protein sequence ID" value="MFC6593207.1"/>
    <property type="molecule type" value="Genomic_DNA"/>
</dbReference>
<organism evidence="1 3">
    <name type="scientific">Deinococcus lacus</name>
    <dbReference type="NCBI Taxonomy" id="392561"/>
    <lineage>
        <taxon>Bacteria</taxon>
        <taxon>Thermotogati</taxon>
        <taxon>Deinococcota</taxon>
        <taxon>Deinococci</taxon>
        <taxon>Deinococcales</taxon>
        <taxon>Deinococcaceae</taxon>
        <taxon>Deinococcus</taxon>
    </lineage>
</organism>